<organism evidence="4 5">
    <name type="scientific">Pedobacter hiemivivus</name>
    <dbReference type="NCBI Taxonomy" id="2530454"/>
    <lineage>
        <taxon>Bacteria</taxon>
        <taxon>Pseudomonadati</taxon>
        <taxon>Bacteroidota</taxon>
        <taxon>Sphingobacteriia</taxon>
        <taxon>Sphingobacteriales</taxon>
        <taxon>Sphingobacteriaceae</taxon>
        <taxon>Pedobacter</taxon>
    </lineage>
</organism>
<feature type="domain" description="FecR protein" evidence="2">
    <location>
        <begin position="186"/>
        <end position="278"/>
    </location>
</feature>
<comment type="caution">
    <text evidence="4">The sequence shown here is derived from an EMBL/GenBank/DDBJ whole genome shotgun (WGS) entry which is preliminary data.</text>
</comment>
<feature type="domain" description="Protein FecR C-terminal" evidence="3">
    <location>
        <begin position="319"/>
        <end position="386"/>
    </location>
</feature>
<dbReference type="Gene3D" id="3.55.50.30">
    <property type="match status" value="1"/>
</dbReference>
<dbReference type="Proteomes" id="UP000309594">
    <property type="component" value="Unassembled WGS sequence"/>
</dbReference>
<evidence type="ECO:0000313" key="4">
    <source>
        <dbReference type="EMBL" id="TKC60090.1"/>
    </source>
</evidence>
<dbReference type="PANTHER" id="PTHR30273">
    <property type="entry name" value="PERIPLASMIC SIGNAL SENSOR AND SIGMA FACTOR ACTIVATOR FECR-RELATED"/>
    <property type="match status" value="1"/>
</dbReference>
<keyword evidence="1" id="KW-1133">Transmembrane helix</keyword>
<reference evidence="4 5" key="1">
    <citation type="submission" date="2019-04" db="EMBL/GenBank/DDBJ databases">
        <title>Pedobacter sp. RP-1-16 sp. nov., isolated from Arctic soil.</title>
        <authorList>
            <person name="Dahal R.H."/>
            <person name="Kim D.-U."/>
        </authorList>
    </citation>
    <scope>NUCLEOTIDE SEQUENCE [LARGE SCALE GENOMIC DNA]</scope>
    <source>
        <strain evidence="4 5">RP-1-16</strain>
    </source>
</reference>
<dbReference type="GO" id="GO:0016989">
    <property type="term" value="F:sigma factor antagonist activity"/>
    <property type="evidence" value="ECO:0007669"/>
    <property type="project" value="TreeGrafter"/>
</dbReference>
<dbReference type="Pfam" id="PF16344">
    <property type="entry name" value="FecR_C"/>
    <property type="match status" value="1"/>
</dbReference>
<evidence type="ECO:0000256" key="1">
    <source>
        <dbReference type="SAM" id="Phobius"/>
    </source>
</evidence>
<dbReference type="AlphaFoldDB" id="A0A4U1GB35"/>
<dbReference type="EMBL" id="SWDX01000005">
    <property type="protein sequence ID" value="TKC60090.1"/>
    <property type="molecule type" value="Genomic_DNA"/>
</dbReference>
<name>A0A4U1GB35_9SPHI</name>
<protein>
    <submittedName>
        <fullName evidence="4">DUF4974 domain-containing protein</fullName>
    </submittedName>
</protein>
<proteinExistence type="predicted"/>
<feature type="transmembrane region" description="Helical" evidence="1">
    <location>
        <begin position="89"/>
        <end position="109"/>
    </location>
</feature>
<evidence type="ECO:0000259" key="3">
    <source>
        <dbReference type="Pfam" id="PF16344"/>
    </source>
</evidence>
<dbReference type="InterPro" id="IPR032508">
    <property type="entry name" value="FecR_C"/>
</dbReference>
<dbReference type="PANTHER" id="PTHR30273:SF2">
    <property type="entry name" value="PROTEIN FECR"/>
    <property type="match status" value="1"/>
</dbReference>
<dbReference type="InterPro" id="IPR012373">
    <property type="entry name" value="Ferrdict_sens_TM"/>
</dbReference>
<dbReference type="Pfam" id="PF04773">
    <property type="entry name" value="FecR"/>
    <property type="match status" value="1"/>
</dbReference>
<accession>A0A4U1GB35</accession>
<gene>
    <name evidence="4" type="ORF">FBD94_14325</name>
</gene>
<dbReference type="Gene3D" id="2.60.120.1440">
    <property type="match status" value="1"/>
</dbReference>
<dbReference type="InterPro" id="IPR006860">
    <property type="entry name" value="FecR"/>
</dbReference>
<dbReference type="RefSeq" id="WP_136880676.1">
    <property type="nucleotide sequence ID" value="NZ_SWDX01000005.1"/>
</dbReference>
<keyword evidence="1" id="KW-0472">Membrane</keyword>
<evidence type="ECO:0000313" key="5">
    <source>
        <dbReference type="Proteomes" id="UP000309594"/>
    </source>
</evidence>
<keyword evidence="1" id="KW-0812">Transmembrane</keyword>
<sequence length="390" mass="44051">METQHNFKHTSELIIKFLKNELSDKEKAEFELWLKASPENTALVEYFRNTEHVQQEVNYLDAVDVNKGWEEVSKQIVHTPLKRLAWTKIIRYSAAAILIISVGIGVYIYSAQLKSKEINEIAGVQDIMPGSKKAVLELADGSVIDLSDTNLGLAAKDDNVAIGVKNGVLAFSAKRKTSNSDGYNILRTPKAGEYKMILSDGTQVWLNAASSLRFPTNFNKHERRVELTGEAYFEVAHNKALPFIVSFNKTEVEVLGTHFNISSYQTYSKTTLIEGAIKVSEGTSQRLIKPGQQAFTYDGHLTVRAVDTYKSIAWKEGVFYFKEDRIKDILDQVSRWYDVDIVYNGEPNRKRYSGTIRRQATLSQVLEMLKTVSDTEYSLKGKTVTVNINK</sequence>
<evidence type="ECO:0000259" key="2">
    <source>
        <dbReference type="Pfam" id="PF04773"/>
    </source>
</evidence>